<accession>A0A1C4W7F0</accession>
<dbReference type="AlphaFoldDB" id="A0A1C4W7F0"/>
<gene>
    <name evidence="1" type="ORF">GA0070214_103293</name>
</gene>
<dbReference type="Proteomes" id="UP000199629">
    <property type="component" value="Unassembled WGS sequence"/>
</dbReference>
<dbReference type="EMBL" id="FMCS01000003">
    <property type="protein sequence ID" value="SCE92104.1"/>
    <property type="molecule type" value="Genomic_DNA"/>
</dbReference>
<sequence>MRRIKWFTPADDGQFAPFGIDRGGAATLYGNRSGGHLVGANGQSESAAEELAEANRAFWAALDRTSEPTRRSLRWRLRGRCRPRTAS</sequence>
<evidence type="ECO:0000313" key="1">
    <source>
        <dbReference type="EMBL" id="SCE92104.1"/>
    </source>
</evidence>
<proteinExistence type="predicted"/>
<name>A0A1C4W7F0_9ACTN</name>
<reference evidence="2" key="1">
    <citation type="submission" date="2016-06" db="EMBL/GenBank/DDBJ databases">
        <authorList>
            <person name="Varghese N."/>
            <person name="Submissions Spin"/>
        </authorList>
    </citation>
    <scope>NUCLEOTIDE SEQUENCE [LARGE SCALE GENOMIC DNA]</scope>
    <source>
        <strain evidence="2">DSM 45246</strain>
    </source>
</reference>
<dbReference type="RefSeq" id="WP_139141809.1">
    <property type="nucleotide sequence ID" value="NZ_FMCS01000003.1"/>
</dbReference>
<keyword evidence="2" id="KW-1185">Reference proteome</keyword>
<evidence type="ECO:0000313" key="2">
    <source>
        <dbReference type="Proteomes" id="UP000199629"/>
    </source>
</evidence>
<protein>
    <submittedName>
        <fullName evidence="1">Uncharacterized protein</fullName>
    </submittedName>
</protein>
<organism evidence="1 2">
    <name type="scientific">Micromonospora chaiyaphumensis</name>
    <dbReference type="NCBI Taxonomy" id="307119"/>
    <lineage>
        <taxon>Bacteria</taxon>
        <taxon>Bacillati</taxon>
        <taxon>Actinomycetota</taxon>
        <taxon>Actinomycetes</taxon>
        <taxon>Micromonosporales</taxon>
        <taxon>Micromonosporaceae</taxon>
        <taxon>Micromonospora</taxon>
    </lineage>
</organism>